<sequence length="716" mass="80580">MDRLSLLYIGDDERFLASLLGARSDDVFSVITEPVASDVLERLADPATTVDGVLCEGLLSGTEWLDVLTTVREESDDVPFFLCLETVKPDIVHEAFEAGVTDCLDKSQSKSLLSRRLERLVEPHRSHREQQNVYRALETATEGIGLIDESNHYLYLNESYADLYGYDREELLGEHWEKLYPDDEVRRFEDRILPRLEAEGIWSGESYGQRVTGELFPERVSLTQLEDGGHVCVVRDITDRVERQRQFETLLKNIRGMVYRAENAPDWPMTQVQGNVEEFLGYTADELESGNVSWGNRIHPDDEQRLWDVVQTELERSGTFEVTYRVYDADGNVKWLLERGRGVFDQDGEVEALEGLITDITVRKAREEELEWKTKAIDEAPVGVVIADPNQPDLPITYVNDHFTALTGYERTEALGENCRFLQGPLTSEETLEQIRYAIEHEEPVNVDILNYRKDSTPFWNNLHITPIRDESGELTHFIGFQNNVTTRVAHERRIAVLHRVIQHNIRNNMNILLGTLDSLESGHAFDSDTLESVRAPAVRLLELSEQANRIESLLASASFEPQTLSLESILDGELDAVRGTNRAVDIELSVETTCDIIAPETIAVAFGELFENAVKHSSDAPATLAVTAETETIGFPPNGEKEDVVTIHVDDSNAVLSDLDVTRLLGQDESPIHHGSGLGLWLVNWLVTMSGGVLSHRPRDGGGNRISITMLRDFS</sequence>
<evidence type="ECO:0000256" key="4">
    <source>
        <dbReference type="PROSITE-ProRule" id="PRU00169"/>
    </source>
</evidence>
<protein>
    <submittedName>
        <fullName evidence="9">PAS domain S-box protein</fullName>
    </submittedName>
</protein>
<proteinExistence type="predicted"/>
<evidence type="ECO:0000256" key="1">
    <source>
        <dbReference type="ARBA" id="ARBA00022630"/>
    </source>
</evidence>
<gene>
    <name evidence="9" type="ORF">OB919_12500</name>
</gene>
<dbReference type="InterPro" id="IPR000014">
    <property type="entry name" value="PAS"/>
</dbReference>
<feature type="domain" description="PAS" evidence="7">
    <location>
        <begin position="369"/>
        <end position="442"/>
    </location>
</feature>
<dbReference type="PROSITE" id="PS50113">
    <property type="entry name" value="PAC"/>
    <property type="match status" value="2"/>
</dbReference>
<keyword evidence="2" id="KW-0288">FMN</keyword>
<dbReference type="SMART" id="SM00086">
    <property type="entry name" value="PAC"/>
    <property type="match status" value="3"/>
</dbReference>
<dbReference type="PROSITE" id="PS50112">
    <property type="entry name" value="PAS"/>
    <property type="match status" value="3"/>
</dbReference>
<dbReference type="Gene3D" id="3.30.450.20">
    <property type="entry name" value="PAS domain"/>
    <property type="match status" value="3"/>
</dbReference>
<dbReference type="Pfam" id="PF08447">
    <property type="entry name" value="PAS_3"/>
    <property type="match status" value="1"/>
</dbReference>
<evidence type="ECO:0000313" key="9">
    <source>
        <dbReference type="EMBL" id="MCU4752785.1"/>
    </source>
</evidence>
<feature type="domain" description="PAS" evidence="7">
    <location>
        <begin position="129"/>
        <end position="183"/>
    </location>
</feature>
<evidence type="ECO:0000259" key="7">
    <source>
        <dbReference type="PROSITE" id="PS50112"/>
    </source>
</evidence>
<feature type="domain" description="Histidine kinase" evidence="5">
    <location>
        <begin position="501"/>
        <end position="715"/>
    </location>
</feature>
<dbReference type="InterPro" id="IPR000700">
    <property type="entry name" value="PAS-assoc_C"/>
</dbReference>
<dbReference type="Pfam" id="PF13426">
    <property type="entry name" value="PAS_9"/>
    <property type="match status" value="2"/>
</dbReference>
<dbReference type="Pfam" id="PF02518">
    <property type="entry name" value="HATPase_c"/>
    <property type="match status" value="1"/>
</dbReference>
<accession>A0AAP3E7B2</accession>
<comment type="caution">
    <text evidence="4">Lacks conserved residue(s) required for the propagation of feature annotation.</text>
</comment>
<dbReference type="InterPro" id="IPR001789">
    <property type="entry name" value="Sig_transdc_resp-reg_receiver"/>
</dbReference>
<name>A0AAP3E7B2_9EURY</name>
<evidence type="ECO:0000259" key="8">
    <source>
        <dbReference type="PROSITE" id="PS50113"/>
    </source>
</evidence>
<keyword evidence="1" id="KW-0285">Flavoprotein</keyword>
<dbReference type="Proteomes" id="UP001321047">
    <property type="component" value="Unassembled WGS sequence"/>
</dbReference>
<dbReference type="NCBIfam" id="TIGR00229">
    <property type="entry name" value="sensory_box"/>
    <property type="match status" value="3"/>
</dbReference>
<dbReference type="SUPFAM" id="SSF52172">
    <property type="entry name" value="CheY-like"/>
    <property type="match status" value="1"/>
</dbReference>
<dbReference type="SUPFAM" id="SSF55785">
    <property type="entry name" value="PYP-like sensor domain (PAS domain)"/>
    <property type="match status" value="3"/>
</dbReference>
<dbReference type="CDD" id="cd00130">
    <property type="entry name" value="PAS"/>
    <property type="match status" value="3"/>
</dbReference>
<dbReference type="Gene3D" id="3.30.565.10">
    <property type="entry name" value="Histidine kinase-like ATPase, C-terminal domain"/>
    <property type="match status" value="1"/>
</dbReference>
<dbReference type="InterPro" id="IPR011006">
    <property type="entry name" value="CheY-like_superfamily"/>
</dbReference>
<keyword evidence="10" id="KW-1185">Reference proteome</keyword>
<organism evidence="9 10">
    <name type="scientific">Natronosalvus hydrolyticus</name>
    <dbReference type="NCBI Taxonomy" id="2979988"/>
    <lineage>
        <taxon>Archaea</taxon>
        <taxon>Methanobacteriati</taxon>
        <taxon>Methanobacteriota</taxon>
        <taxon>Stenosarchaea group</taxon>
        <taxon>Halobacteria</taxon>
        <taxon>Halobacteriales</taxon>
        <taxon>Natrialbaceae</taxon>
        <taxon>Natronosalvus</taxon>
    </lineage>
</organism>
<evidence type="ECO:0000256" key="2">
    <source>
        <dbReference type="ARBA" id="ARBA00022643"/>
    </source>
</evidence>
<dbReference type="InterPro" id="IPR035965">
    <property type="entry name" value="PAS-like_dom_sf"/>
</dbReference>
<reference evidence="9 10" key="1">
    <citation type="submission" date="2022-09" db="EMBL/GenBank/DDBJ databases">
        <title>Enrichment on poylsaccharides allowed isolation of novel metabolic and taxonomic groups of Haloarchaea.</title>
        <authorList>
            <person name="Sorokin D.Y."/>
            <person name="Elcheninov A.G."/>
            <person name="Khizhniak T.V."/>
            <person name="Kolganova T.V."/>
            <person name="Kublanov I.V."/>
        </authorList>
    </citation>
    <scope>NUCLEOTIDE SEQUENCE [LARGE SCALE GENOMIC DNA]</scope>
    <source>
        <strain evidence="9 10">AArc-curdl1</strain>
    </source>
</reference>
<dbReference type="SUPFAM" id="SSF55874">
    <property type="entry name" value="ATPase domain of HSP90 chaperone/DNA topoisomerase II/histidine kinase"/>
    <property type="match status" value="1"/>
</dbReference>
<evidence type="ECO:0000313" key="10">
    <source>
        <dbReference type="Proteomes" id="UP001321047"/>
    </source>
</evidence>
<dbReference type="RefSeq" id="WP_342809116.1">
    <property type="nucleotide sequence ID" value="NZ_JAOPJZ010000010.1"/>
</dbReference>
<feature type="domain" description="PAC" evidence="8">
    <location>
        <begin position="443"/>
        <end position="497"/>
    </location>
</feature>
<feature type="domain" description="PAS" evidence="7">
    <location>
        <begin position="243"/>
        <end position="317"/>
    </location>
</feature>
<dbReference type="PROSITE" id="PS50109">
    <property type="entry name" value="HIS_KIN"/>
    <property type="match status" value="1"/>
</dbReference>
<feature type="domain" description="PAC" evidence="8">
    <location>
        <begin position="320"/>
        <end position="372"/>
    </location>
</feature>
<dbReference type="PROSITE" id="PS50110">
    <property type="entry name" value="RESPONSE_REGULATORY"/>
    <property type="match status" value="1"/>
</dbReference>
<evidence type="ECO:0000256" key="3">
    <source>
        <dbReference type="ARBA" id="ARBA00022991"/>
    </source>
</evidence>
<dbReference type="SMART" id="SM00091">
    <property type="entry name" value="PAS"/>
    <property type="match status" value="3"/>
</dbReference>
<dbReference type="Gene3D" id="3.40.50.2300">
    <property type="match status" value="1"/>
</dbReference>
<dbReference type="AlphaFoldDB" id="A0AAP3E7B2"/>
<dbReference type="GO" id="GO:0000160">
    <property type="term" value="P:phosphorelay signal transduction system"/>
    <property type="evidence" value="ECO:0007669"/>
    <property type="project" value="InterPro"/>
</dbReference>
<feature type="domain" description="Response regulatory" evidence="6">
    <location>
        <begin position="5"/>
        <end position="121"/>
    </location>
</feature>
<dbReference type="InterPro" id="IPR001610">
    <property type="entry name" value="PAC"/>
</dbReference>
<dbReference type="EMBL" id="JAOPJZ010000010">
    <property type="protein sequence ID" value="MCU4752785.1"/>
    <property type="molecule type" value="Genomic_DNA"/>
</dbReference>
<keyword evidence="3" id="KW-0157">Chromophore</keyword>
<dbReference type="InterPro" id="IPR005467">
    <property type="entry name" value="His_kinase_dom"/>
</dbReference>
<dbReference type="InterPro" id="IPR013655">
    <property type="entry name" value="PAS_fold_3"/>
</dbReference>
<dbReference type="PANTHER" id="PTHR47429:SF2">
    <property type="entry name" value="PROTEIN TWIN LOV 1"/>
    <property type="match status" value="1"/>
</dbReference>
<dbReference type="InterPro" id="IPR003594">
    <property type="entry name" value="HATPase_dom"/>
</dbReference>
<comment type="caution">
    <text evidence="9">The sequence shown here is derived from an EMBL/GenBank/DDBJ whole genome shotgun (WGS) entry which is preliminary data.</text>
</comment>
<evidence type="ECO:0000259" key="6">
    <source>
        <dbReference type="PROSITE" id="PS50110"/>
    </source>
</evidence>
<dbReference type="PANTHER" id="PTHR47429">
    <property type="entry name" value="PROTEIN TWIN LOV 1"/>
    <property type="match status" value="1"/>
</dbReference>
<evidence type="ECO:0000259" key="5">
    <source>
        <dbReference type="PROSITE" id="PS50109"/>
    </source>
</evidence>
<dbReference type="InterPro" id="IPR036890">
    <property type="entry name" value="HATPase_C_sf"/>
</dbReference>